<organism evidence="1 2">
    <name type="scientific">Sus scrofa</name>
    <name type="common">Pig</name>
    <dbReference type="NCBI Taxonomy" id="9823"/>
    <lineage>
        <taxon>Eukaryota</taxon>
        <taxon>Metazoa</taxon>
        <taxon>Chordata</taxon>
        <taxon>Craniata</taxon>
        <taxon>Vertebrata</taxon>
        <taxon>Euteleostomi</taxon>
        <taxon>Mammalia</taxon>
        <taxon>Eutheria</taxon>
        <taxon>Laurasiatheria</taxon>
        <taxon>Artiodactyla</taxon>
        <taxon>Suina</taxon>
        <taxon>Suidae</taxon>
        <taxon>Sus</taxon>
    </lineage>
</organism>
<accession>A0A4X1V7R9</accession>
<sequence>MSENVLPMFSCRSLVVSCLMFRSLNHFEFIFVYGVRVCSSFIDLHGAVQFSQHHLLKRLFFSHFIFLPHLSKINLL</sequence>
<evidence type="ECO:0000313" key="2">
    <source>
        <dbReference type="Proteomes" id="UP000314985"/>
    </source>
</evidence>
<name>A0A4X1V7R9_PIG</name>
<protein>
    <submittedName>
        <fullName evidence="1">Uncharacterized protein</fullName>
    </submittedName>
</protein>
<proteinExistence type="predicted"/>
<dbReference type="AlphaFoldDB" id="A0A4X1V7R9"/>
<evidence type="ECO:0000313" key="1">
    <source>
        <dbReference type="Ensembl" id="ENSSSCP00070036851.1"/>
    </source>
</evidence>
<dbReference type="Proteomes" id="UP000314985">
    <property type="component" value="Chromosome 15"/>
</dbReference>
<reference evidence="1" key="2">
    <citation type="submission" date="2025-08" db="UniProtKB">
        <authorList>
            <consortium name="Ensembl"/>
        </authorList>
    </citation>
    <scope>IDENTIFICATION</scope>
</reference>
<dbReference type="Ensembl" id="ENSSSCT00070043766.1">
    <property type="protein sequence ID" value="ENSSSCP00070036851.1"/>
    <property type="gene ID" value="ENSSSCG00070022011.1"/>
</dbReference>
<reference evidence="1 2" key="1">
    <citation type="submission" date="2017-08" db="EMBL/GenBank/DDBJ databases">
        <title>USMARCv1.0.</title>
        <authorList>
            <person name="Hannum G.I."/>
            <person name="Koren S."/>
            <person name="Schroeder S.G."/>
            <person name="Chin S.C."/>
            <person name="Nonneman D.J."/>
            <person name="Becker S.A."/>
            <person name="Rosen B.D."/>
            <person name="Bickhart D.M."/>
            <person name="Putnam N.H."/>
            <person name="Green R.E."/>
            <person name="Tuggle C.K."/>
            <person name="Liu H."/>
            <person name="Rohrer G.A."/>
            <person name="Warr A."/>
            <person name="Hall R."/>
            <person name="Kim K."/>
            <person name="Hume D.A."/>
            <person name="Talbot R."/>
            <person name="Chow W."/>
            <person name="Howe K."/>
            <person name="Schwartz A.S."/>
            <person name="Watson M."/>
            <person name="Archibald A.L."/>
            <person name="Phillippy A.M."/>
            <person name="Smith T.P.L."/>
        </authorList>
    </citation>
    <scope>NUCLEOTIDE SEQUENCE [LARGE SCALE GENOMIC DNA]</scope>
</reference>